<sequence>MQHNETFIRMVRIPDSDHFVVKLGGSLMEHAPRLIDILVRSGRNITIVPGGGCFADSVREMELDDDSSHWMAILAMEQYGCYLHSLGLAVQDELVRGTGVCVLLPYSCLREDDPLPHSWDVTSDTIAAWAAGRMGSPLILLKSTEGLSAGGRTLDIVSSPGSYPECDPCLVPYVLENGIHTTVINANDGITAERFFRGEEVAGTVIIRSV</sequence>
<protein>
    <submittedName>
        <fullName evidence="1">Aspartate/glutamate/uridylate kinase</fullName>
    </submittedName>
</protein>
<accession>E1REJ8</accession>
<dbReference type="KEGG" id="mpi:Mpet_0167"/>
<dbReference type="SUPFAM" id="SSF53633">
    <property type="entry name" value="Carbamate kinase-like"/>
    <property type="match status" value="1"/>
</dbReference>
<dbReference type="RefSeq" id="WP_013328124.1">
    <property type="nucleotide sequence ID" value="NC_014507.1"/>
</dbReference>
<dbReference type="AlphaFoldDB" id="E1REJ8"/>
<reference evidence="1 2" key="1">
    <citation type="journal article" date="2010" name="Stand. Genomic Sci.">
        <title>Complete genome sequence of Methanoplanus petrolearius type strain (SEBR 4847).</title>
        <authorList>
            <person name="Brambilla E."/>
            <person name="Djao O.D."/>
            <person name="Daligault H."/>
            <person name="Lapidus A."/>
            <person name="Lucas S."/>
            <person name="Hammon N."/>
            <person name="Nolan M."/>
            <person name="Tice H."/>
            <person name="Cheng J.F."/>
            <person name="Han C."/>
            <person name="Tapia R."/>
            <person name="Goodwin L."/>
            <person name="Pitluck S."/>
            <person name="Liolios K."/>
            <person name="Ivanova N."/>
            <person name="Mavromatis K."/>
            <person name="Mikhailova N."/>
            <person name="Pati A."/>
            <person name="Chen A."/>
            <person name="Palaniappan K."/>
            <person name="Land M."/>
            <person name="Hauser L."/>
            <person name="Chang Y.J."/>
            <person name="Jeffries C.D."/>
            <person name="Rohde M."/>
            <person name="Spring S."/>
            <person name="Sikorski J."/>
            <person name="Goker M."/>
            <person name="Woyke T."/>
            <person name="Bristow J."/>
            <person name="Eisen J.A."/>
            <person name="Markowitz V."/>
            <person name="Hugenholtz P."/>
            <person name="Kyrpides N.C."/>
            <person name="Klenk H.P."/>
        </authorList>
    </citation>
    <scope>NUCLEOTIDE SEQUENCE [LARGE SCALE GENOMIC DNA]</scope>
    <source>
        <strain evidence="2">DSM 11571 / OCM 486 / SEBR 4847</strain>
    </source>
</reference>
<organism evidence="1 2">
    <name type="scientific">Methanolacinia petrolearia (strain DSM 11571 / OCM 486 / SEBR 4847)</name>
    <name type="common">Methanoplanus petrolearius</name>
    <dbReference type="NCBI Taxonomy" id="679926"/>
    <lineage>
        <taxon>Archaea</taxon>
        <taxon>Methanobacteriati</taxon>
        <taxon>Methanobacteriota</taxon>
        <taxon>Stenosarchaea group</taxon>
        <taxon>Methanomicrobia</taxon>
        <taxon>Methanomicrobiales</taxon>
        <taxon>Methanomicrobiaceae</taxon>
        <taxon>Methanolacinia</taxon>
    </lineage>
</organism>
<evidence type="ECO:0000313" key="1">
    <source>
        <dbReference type="EMBL" id="ADN34945.1"/>
    </source>
</evidence>
<keyword evidence="2" id="KW-1185">Reference proteome</keyword>
<dbReference type="Proteomes" id="UP000006565">
    <property type="component" value="Chromosome"/>
</dbReference>
<dbReference type="GeneID" id="9742609"/>
<gene>
    <name evidence="1" type="ordered locus">Mpet_0167</name>
</gene>
<keyword evidence="1" id="KW-0808">Transferase</keyword>
<evidence type="ECO:0000313" key="2">
    <source>
        <dbReference type="Proteomes" id="UP000006565"/>
    </source>
</evidence>
<dbReference type="InterPro" id="IPR036393">
    <property type="entry name" value="AceGlu_kinase-like_sf"/>
</dbReference>
<dbReference type="STRING" id="679926.Mpet_0167"/>
<dbReference type="OrthoDB" id="50461at2157"/>
<dbReference type="eggNOG" id="arCOG00859">
    <property type="taxonomic scope" value="Archaea"/>
</dbReference>
<keyword evidence="1" id="KW-0418">Kinase</keyword>
<dbReference type="Gene3D" id="3.40.1160.10">
    <property type="entry name" value="Acetylglutamate kinase-like"/>
    <property type="match status" value="1"/>
</dbReference>
<dbReference type="GO" id="GO:0016301">
    <property type="term" value="F:kinase activity"/>
    <property type="evidence" value="ECO:0007669"/>
    <property type="project" value="UniProtKB-KW"/>
</dbReference>
<dbReference type="HOGENOM" id="CLU_089197_0_0_2"/>
<dbReference type="EMBL" id="CP002117">
    <property type="protein sequence ID" value="ADN34945.1"/>
    <property type="molecule type" value="Genomic_DNA"/>
</dbReference>
<name>E1REJ8_METP4</name>
<proteinExistence type="predicted"/>